<reference evidence="3 4" key="1">
    <citation type="submission" date="2018-06" db="EMBL/GenBank/DDBJ databases">
        <title>Genomic Encyclopedia of Archaeal and Bacterial Type Strains, Phase II (KMG-II): from individual species to whole genera.</title>
        <authorList>
            <person name="Goeker M."/>
        </authorList>
    </citation>
    <scope>NUCLEOTIDE SEQUENCE [LARGE SCALE GENOMIC DNA]</scope>
    <source>
        <strain evidence="3 4">DSM 19830</strain>
    </source>
</reference>
<evidence type="ECO:0000313" key="4">
    <source>
        <dbReference type="Proteomes" id="UP000248882"/>
    </source>
</evidence>
<evidence type="ECO:0000256" key="1">
    <source>
        <dbReference type="SAM" id="Phobius"/>
    </source>
</evidence>
<feature type="transmembrane region" description="Helical" evidence="1">
    <location>
        <begin position="111"/>
        <end position="132"/>
    </location>
</feature>
<keyword evidence="1" id="KW-0812">Transmembrane</keyword>
<feature type="transmembrane region" description="Helical" evidence="1">
    <location>
        <begin position="138"/>
        <end position="158"/>
    </location>
</feature>
<feature type="transmembrane region" description="Helical" evidence="1">
    <location>
        <begin position="12"/>
        <end position="37"/>
    </location>
</feature>
<keyword evidence="1" id="KW-0472">Membrane</keyword>
<sequence>MEERPRIKLKLGIIDIVLEILGWLAILAIWGLVIAKYSSLPDSIPTHFNAAGQPDSFGGKATLFVLPIMGTLTFLGLTFLNMFPEIFNYPTDITAANASAQYLNSTRMMRYLKMILVVIFGLIVFNKIQIATELKSEMGIWFIPVSLLLMFVPLIYFISNSFRISKKSQVDE</sequence>
<dbReference type="Pfam" id="PF07853">
    <property type="entry name" value="DUF1648"/>
    <property type="match status" value="1"/>
</dbReference>
<dbReference type="EMBL" id="QKZT01000008">
    <property type="protein sequence ID" value="PZX52059.1"/>
    <property type="molecule type" value="Genomic_DNA"/>
</dbReference>
<dbReference type="AlphaFoldDB" id="A0A2W7RD06"/>
<organism evidence="3 4">
    <name type="scientific">Algoriphagus chordae</name>
    <dbReference type="NCBI Taxonomy" id="237019"/>
    <lineage>
        <taxon>Bacteria</taxon>
        <taxon>Pseudomonadati</taxon>
        <taxon>Bacteroidota</taxon>
        <taxon>Cytophagia</taxon>
        <taxon>Cytophagales</taxon>
        <taxon>Cyclobacteriaceae</taxon>
        <taxon>Algoriphagus</taxon>
    </lineage>
</organism>
<dbReference type="InterPro" id="IPR012867">
    <property type="entry name" value="DUF1648"/>
</dbReference>
<evidence type="ECO:0000313" key="3">
    <source>
        <dbReference type="EMBL" id="PZX52059.1"/>
    </source>
</evidence>
<feature type="transmembrane region" description="Helical" evidence="1">
    <location>
        <begin position="57"/>
        <end position="80"/>
    </location>
</feature>
<dbReference type="Proteomes" id="UP000248882">
    <property type="component" value="Unassembled WGS sequence"/>
</dbReference>
<proteinExistence type="predicted"/>
<gene>
    <name evidence="3" type="ORF">LV85_02209</name>
</gene>
<dbReference type="RefSeq" id="WP_111319273.1">
    <property type="nucleotide sequence ID" value="NZ_QKZT01000008.1"/>
</dbReference>
<name>A0A2W7RD06_9BACT</name>
<evidence type="ECO:0000259" key="2">
    <source>
        <dbReference type="Pfam" id="PF07853"/>
    </source>
</evidence>
<keyword evidence="1" id="KW-1133">Transmembrane helix</keyword>
<accession>A0A2W7RD06</accession>
<protein>
    <submittedName>
        <fullName evidence="3">Uncharacterized protein DUF1648</fullName>
    </submittedName>
</protein>
<comment type="caution">
    <text evidence="3">The sequence shown here is derived from an EMBL/GenBank/DDBJ whole genome shotgun (WGS) entry which is preliminary data.</text>
</comment>
<feature type="domain" description="DUF1648" evidence="2">
    <location>
        <begin position="25"/>
        <end position="70"/>
    </location>
</feature>
<keyword evidence="4" id="KW-1185">Reference proteome</keyword>
<dbReference type="OrthoDB" id="9808690at2"/>